<protein>
    <submittedName>
        <fullName evidence="1">Uncharacterized protein</fullName>
    </submittedName>
</protein>
<evidence type="ECO:0000313" key="2">
    <source>
        <dbReference type="Proteomes" id="UP000235965"/>
    </source>
</evidence>
<dbReference type="EMBL" id="NEVH01023359">
    <property type="protein sequence ID" value="PNF17956.1"/>
    <property type="molecule type" value="Genomic_DNA"/>
</dbReference>
<accession>A0A2J7PNR1</accession>
<dbReference type="AlphaFoldDB" id="A0A2J7PNR1"/>
<dbReference type="Proteomes" id="UP000235965">
    <property type="component" value="Unassembled WGS sequence"/>
</dbReference>
<sequence length="74" mass="8378">MEAVCSSRTSVDFQRSMRISFDDKCVPRLQSIRGDEKVLVNKCTRYLLRSLNEIMQRSRDACPIAGASKVHSSV</sequence>
<keyword evidence="2" id="KW-1185">Reference proteome</keyword>
<reference evidence="1 2" key="1">
    <citation type="submission" date="2017-12" db="EMBL/GenBank/DDBJ databases">
        <title>Hemimetabolous genomes reveal molecular basis of termite eusociality.</title>
        <authorList>
            <person name="Harrison M.C."/>
            <person name="Jongepier E."/>
            <person name="Robertson H.M."/>
            <person name="Arning N."/>
            <person name="Bitard-Feildel T."/>
            <person name="Chao H."/>
            <person name="Childers C.P."/>
            <person name="Dinh H."/>
            <person name="Doddapaneni H."/>
            <person name="Dugan S."/>
            <person name="Gowin J."/>
            <person name="Greiner C."/>
            <person name="Han Y."/>
            <person name="Hu H."/>
            <person name="Hughes D.S.T."/>
            <person name="Huylmans A.-K."/>
            <person name="Kemena C."/>
            <person name="Kremer L.P.M."/>
            <person name="Lee S.L."/>
            <person name="Lopez-Ezquerra A."/>
            <person name="Mallet L."/>
            <person name="Monroy-Kuhn J.M."/>
            <person name="Moser A."/>
            <person name="Murali S.C."/>
            <person name="Muzny D.M."/>
            <person name="Otani S."/>
            <person name="Piulachs M.-D."/>
            <person name="Poelchau M."/>
            <person name="Qu J."/>
            <person name="Schaub F."/>
            <person name="Wada-Katsumata A."/>
            <person name="Worley K.C."/>
            <person name="Xie Q."/>
            <person name="Ylla G."/>
            <person name="Poulsen M."/>
            <person name="Gibbs R.A."/>
            <person name="Schal C."/>
            <person name="Richards S."/>
            <person name="Belles X."/>
            <person name="Korb J."/>
            <person name="Bornberg-Bauer E."/>
        </authorList>
    </citation>
    <scope>NUCLEOTIDE SEQUENCE [LARGE SCALE GENOMIC DNA]</scope>
    <source>
        <tissue evidence="1">Whole body</tissue>
    </source>
</reference>
<proteinExistence type="predicted"/>
<evidence type="ECO:0000313" key="1">
    <source>
        <dbReference type="EMBL" id="PNF17956.1"/>
    </source>
</evidence>
<gene>
    <name evidence="1" type="ORF">B7P43_G17894</name>
</gene>
<comment type="caution">
    <text evidence="1">The sequence shown here is derived from an EMBL/GenBank/DDBJ whole genome shotgun (WGS) entry which is preliminary data.</text>
</comment>
<organism evidence="1 2">
    <name type="scientific">Cryptotermes secundus</name>
    <dbReference type="NCBI Taxonomy" id="105785"/>
    <lineage>
        <taxon>Eukaryota</taxon>
        <taxon>Metazoa</taxon>
        <taxon>Ecdysozoa</taxon>
        <taxon>Arthropoda</taxon>
        <taxon>Hexapoda</taxon>
        <taxon>Insecta</taxon>
        <taxon>Pterygota</taxon>
        <taxon>Neoptera</taxon>
        <taxon>Polyneoptera</taxon>
        <taxon>Dictyoptera</taxon>
        <taxon>Blattodea</taxon>
        <taxon>Blattoidea</taxon>
        <taxon>Termitoidae</taxon>
        <taxon>Kalotermitidae</taxon>
        <taxon>Cryptotermitinae</taxon>
        <taxon>Cryptotermes</taxon>
    </lineage>
</organism>
<dbReference type="InParanoid" id="A0A2J7PNR1"/>
<name>A0A2J7PNR1_9NEOP</name>